<organism evidence="1">
    <name type="scientific">uncultured Caudovirales phage</name>
    <dbReference type="NCBI Taxonomy" id="2100421"/>
    <lineage>
        <taxon>Viruses</taxon>
        <taxon>Duplodnaviria</taxon>
        <taxon>Heunggongvirae</taxon>
        <taxon>Uroviricota</taxon>
        <taxon>Caudoviricetes</taxon>
        <taxon>Peduoviridae</taxon>
        <taxon>Maltschvirus</taxon>
        <taxon>Maltschvirus maltsch</taxon>
    </lineage>
</organism>
<reference evidence="1" key="1">
    <citation type="submission" date="2020-04" db="EMBL/GenBank/DDBJ databases">
        <authorList>
            <person name="Chiriac C."/>
            <person name="Salcher M."/>
            <person name="Ghai R."/>
            <person name="Kavagutti S V."/>
        </authorList>
    </citation>
    <scope>NUCLEOTIDE SEQUENCE</scope>
</reference>
<gene>
    <name evidence="1" type="ORF">UFOVP695_6</name>
</gene>
<dbReference type="EMBL" id="LR796667">
    <property type="protein sequence ID" value="CAB4158104.1"/>
    <property type="molecule type" value="Genomic_DNA"/>
</dbReference>
<sequence>MYYQEILHINKSYIYSIVKNYEIIKDSDEYNEFQNSEDPTILGFTFEREYINNYE</sequence>
<proteinExistence type="predicted"/>
<name>A0A6J5NSG3_9CAUD</name>
<protein>
    <submittedName>
        <fullName evidence="1">Uncharacterized protein</fullName>
    </submittedName>
</protein>
<evidence type="ECO:0000313" key="1">
    <source>
        <dbReference type="EMBL" id="CAB4158104.1"/>
    </source>
</evidence>
<accession>A0A6J5NSG3</accession>